<evidence type="ECO:0000313" key="6">
    <source>
        <dbReference type="Proteomes" id="UP000001625"/>
    </source>
</evidence>
<dbReference type="InterPro" id="IPR001188">
    <property type="entry name" value="Sperm_putr-bd"/>
</dbReference>
<protein>
    <submittedName>
        <fullName evidence="5">Extracellular solute-binding protein family 1</fullName>
    </submittedName>
</protein>
<proteinExistence type="predicted"/>
<comment type="subcellular location">
    <subcellularLocation>
        <location evidence="1">Periplasm</location>
    </subcellularLocation>
</comment>
<dbReference type="Proteomes" id="UP000001625">
    <property type="component" value="Chromosome"/>
</dbReference>
<dbReference type="GO" id="GO:0015846">
    <property type="term" value="P:polyamine transport"/>
    <property type="evidence" value="ECO:0007669"/>
    <property type="project" value="InterPro"/>
</dbReference>
<evidence type="ECO:0000256" key="1">
    <source>
        <dbReference type="ARBA" id="ARBA00004418"/>
    </source>
</evidence>
<dbReference type="eggNOG" id="COG0687">
    <property type="taxonomic scope" value="Bacteria"/>
</dbReference>
<dbReference type="Pfam" id="PF13416">
    <property type="entry name" value="SBP_bac_8"/>
    <property type="match status" value="1"/>
</dbReference>
<dbReference type="InterPro" id="IPR006059">
    <property type="entry name" value="SBP"/>
</dbReference>
<dbReference type="Gene3D" id="3.40.190.10">
    <property type="entry name" value="Periplasmic binding protein-like II"/>
    <property type="match status" value="2"/>
</dbReference>
<dbReference type="PANTHER" id="PTHR30222:SF17">
    <property type="entry name" value="SPERMIDINE_PUTRESCINE-BINDING PERIPLASMIC PROTEIN"/>
    <property type="match status" value="1"/>
</dbReference>
<dbReference type="PRINTS" id="PR00909">
    <property type="entry name" value="SPERMDNBNDNG"/>
</dbReference>
<name>D5CSG2_SIDLE</name>
<dbReference type="AlphaFoldDB" id="D5CSG2"/>
<keyword evidence="6" id="KW-1185">Reference proteome</keyword>
<gene>
    <name evidence="5" type="ordered locus">Slit_1665</name>
</gene>
<reference evidence="5 6" key="1">
    <citation type="submission" date="2010-03" db="EMBL/GenBank/DDBJ databases">
        <title>Complete sequence of Sideroxydans lithotrophicus ES-1.</title>
        <authorList>
            <consortium name="US DOE Joint Genome Institute"/>
            <person name="Lucas S."/>
            <person name="Copeland A."/>
            <person name="Lapidus A."/>
            <person name="Cheng J.-F."/>
            <person name="Bruce D."/>
            <person name="Goodwin L."/>
            <person name="Pitluck S."/>
            <person name="Munk A.C."/>
            <person name="Detter J.C."/>
            <person name="Han C."/>
            <person name="Tapia R."/>
            <person name="Larimer F."/>
            <person name="Land M."/>
            <person name="Hauser L."/>
            <person name="Kyrpides N."/>
            <person name="Ivanova N."/>
            <person name="Emerson D."/>
            <person name="Woyke T."/>
        </authorList>
    </citation>
    <scope>NUCLEOTIDE SEQUENCE [LARGE SCALE GENOMIC DNA]</scope>
    <source>
        <strain evidence="5 6">ES-1</strain>
    </source>
</reference>
<dbReference type="RefSeq" id="WP_013029796.1">
    <property type="nucleotide sequence ID" value="NC_013959.1"/>
</dbReference>
<dbReference type="HOGENOM" id="CLU_026974_1_5_4"/>
<dbReference type="PANTHER" id="PTHR30222">
    <property type="entry name" value="SPERMIDINE/PUTRESCINE-BINDING PERIPLASMIC PROTEIN"/>
    <property type="match status" value="1"/>
</dbReference>
<accession>D5CSG2</accession>
<dbReference type="GO" id="GO:0042597">
    <property type="term" value="C:periplasmic space"/>
    <property type="evidence" value="ECO:0007669"/>
    <property type="project" value="UniProtKB-SubCell"/>
</dbReference>
<evidence type="ECO:0000313" key="5">
    <source>
        <dbReference type="EMBL" id="ADE11898.1"/>
    </source>
</evidence>
<sequence length="347" mass="39105" precursor="true">MRYITTLTRSISLAMLLAFVPVIANAGEVLRVLAWPGYADADLVQVFEQRYRVKVEVTTISSDDVMWQRLSAGQGRDFDVFAVNTAELQRYIDNGISVPVVPADIPNTAKQLKRFSDLAAIPGITRNGAVYAIPYTYSEMGLIYDRKSFKTPPDTFSALWDKRYKGRVLAYQASEHNFSLAAMVLGLKNPFRIPAADFKRVSRHLIALRRNVLTFYSSPEEATELFMRNHVALLFANYGTQQLDMLKKAGADIGYVIPKEGALAWLDCWSITHGAKNRKLAEAWINYTLEMPVSHALTERQGLSNTLEVPSTVHDSDKILWLQRVEDVGRRAAIWEKIISGTLPEKF</sequence>
<dbReference type="STRING" id="580332.Slit_1665"/>
<dbReference type="SUPFAM" id="SSF53850">
    <property type="entry name" value="Periplasmic binding protein-like II"/>
    <property type="match status" value="1"/>
</dbReference>
<evidence type="ECO:0000256" key="4">
    <source>
        <dbReference type="ARBA" id="ARBA00022764"/>
    </source>
</evidence>
<keyword evidence="3" id="KW-0732">Signal</keyword>
<evidence type="ECO:0000256" key="2">
    <source>
        <dbReference type="ARBA" id="ARBA00022448"/>
    </source>
</evidence>
<dbReference type="GO" id="GO:0019808">
    <property type="term" value="F:polyamine binding"/>
    <property type="evidence" value="ECO:0007669"/>
    <property type="project" value="InterPro"/>
</dbReference>
<organism evidence="5 6">
    <name type="scientific">Sideroxydans lithotrophicus (strain ES-1)</name>
    <dbReference type="NCBI Taxonomy" id="580332"/>
    <lineage>
        <taxon>Bacteria</taxon>
        <taxon>Pseudomonadati</taxon>
        <taxon>Pseudomonadota</taxon>
        <taxon>Betaproteobacteria</taxon>
        <taxon>Nitrosomonadales</taxon>
        <taxon>Gallionellaceae</taxon>
        <taxon>Sideroxydans</taxon>
    </lineage>
</organism>
<dbReference type="KEGG" id="slt:Slit_1665"/>
<dbReference type="EMBL" id="CP001965">
    <property type="protein sequence ID" value="ADE11898.1"/>
    <property type="molecule type" value="Genomic_DNA"/>
</dbReference>
<evidence type="ECO:0000256" key="3">
    <source>
        <dbReference type="ARBA" id="ARBA00022729"/>
    </source>
</evidence>
<keyword evidence="4" id="KW-0574">Periplasm</keyword>
<keyword evidence="2" id="KW-0813">Transport</keyword>